<dbReference type="STRING" id="338188.ERS852397_03387"/>
<evidence type="ECO:0000313" key="7">
    <source>
        <dbReference type="Proteomes" id="UP000421791"/>
    </source>
</evidence>
<evidence type="ECO:0000313" key="3">
    <source>
        <dbReference type="EMBL" id="CUP04995.1"/>
    </source>
</evidence>
<evidence type="ECO:0000256" key="2">
    <source>
        <dbReference type="HAMAP-Rule" id="MF_00048"/>
    </source>
</evidence>
<evidence type="ECO:0000256" key="1">
    <source>
        <dbReference type="ARBA" id="ARBA00006738"/>
    </source>
</evidence>
<evidence type="ECO:0000313" key="4">
    <source>
        <dbReference type="EMBL" id="KAA5233288.1"/>
    </source>
</evidence>
<dbReference type="AlphaFoldDB" id="A0A174K699"/>
<dbReference type="CDD" id="cd20736">
    <property type="entry name" value="PoNe_Nuclease"/>
    <property type="match status" value="1"/>
</dbReference>
<dbReference type="EMBL" id="CYZH01000026">
    <property type="protein sequence ID" value="CUP04995.1"/>
    <property type="molecule type" value="Genomic_DNA"/>
</dbReference>
<sequence>MAKHNELGKAGENAAVTYLEQQGYIIRDRNWRKGHFELDIVATQKQELIVVEVKTRSNTQFAEPEDAVDIPKIKRTVRATDTYMRLFQIDVPVRFDIITVVGEDGNFKIEHIKEAFYPPLF</sequence>
<dbReference type="PANTHER" id="PTHR34039">
    <property type="entry name" value="UPF0102 PROTEIN YRAN"/>
    <property type="match status" value="1"/>
</dbReference>
<dbReference type="InterPro" id="IPR011856">
    <property type="entry name" value="tRNA_endonuc-like_dom_sf"/>
</dbReference>
<dbReference type="InterPro" id="IPR011335">
    <property type="entry name" value="Restrct_endonuc-II-like"/>
</dbReference>
<dbReference type="EMBL" id="VWAG01000001">
    <property type="protein sequence ID" value="KAA5260157.1"/>
    <property type="molecule type" value="Genomic_DNA"/>
</dbReference>
<keyword evidence="3" id="KW-0540">Nuclease</keyword>
<dbReference type="RefSeq" id="WP_007757879.1">
    <property type="nucleotide sequence ID" value="NZ_CABIXA010000026.1"/>
</dbReference>
<dbReference type="Pfam" id="PF02021">
    <property type="entry name" value="UPF0102"/>
    <property type="match status" value="1"/>
</dbReference>
<keyword evidence="8" id="KW-1185">Reference proteome</keyword>
<reference evidence="7 8" key="2">
    <citation type="journal article" date="2019" name="Nat. Med.">
        <title>A library of human gut bacterial isolates paired with longitudinal multiomics data enables mechanistic microbiome research.</title>
        <authorList>
            <person name="Poyet M."/>
            <person name="Groussin M."/>
            <person name="Gibbons S.M."/>
            <person name="Avila-Pacheco J."/>
            <person name="Jiang X."/>
            <person name="Kearney S.M."/>
            <person name="Perrotta A.R."/>
            <person name="Berdy B."/>
            <person name="Zhao S."/>
            <person name="Lieberman T.D."/>
            <person name="Swanson P.K."/>
            <person name="Smith M."/>
            <person name="Roesemann S."/>
            <person name="Alexander J.E."/>
            <person name="Rich S.A."/>
            <person name="Livny J."/>
            <person name="Vlamakis H."/>
            <person name="Clish C."/>
            <person name="Bullock K."/>
            <person name="Deik A."/>
            <person name="Scott J."/>
            <person name="Pierce K.A."/>
            <person name="Xavier R.J."/>
            <person name="Alm E.J."/>
        </authorList>
    </citation>
    <scope>NUCLEOTIDE SEQUENCE [LARGE SCALE GENOMIC DNA]</scope>
    <source>
        <strain evidence="5 8">BIOML-A2</strain>
        <strain evidence="4 7">BIOML-A6</strain>
    </source>
</reference>
<protein>
    <recommendedName>
        <fullName evidence="2">UPF0102 protein ERS852397_03387</fullName>
    </recommendedName>
</protein>
<dbReference type="Proteomes" id="UP000440198">
    <property type="component" value="Unassembled WGS sequence"/>
</dbReference>
<dbReference type="SUPFAM" id="SSF52980">
    <property type="entry name" value="Restriction endonuclease-like"/>
    <property type="match status" value="1"/>
</dbReference>
<organism evidence="3 6">
    <name type="scientific">Bacteroides finegoldii</name>
    <dbReference type="NCBI Taxonomy" id="338188"/>
    <lineage>
        <taxon>Bacteria</taxon>
        <taxon>Pseudomonadati</taxon>
        <taxon>Bacteroidota</taxon>
        <taxon>Bacteroidia</taxon>
        <taxon>Bacteroidales</taxon>
        <taxon>Bacteroidaceae</taxon>
        <taxon>Bacteroides</taxon>
    </lineage>
</organism>
<dbReference type="GeneID" id="92986716"/>
<keyword evidence="3" id="KW-0255">Endonuclease</keyword>
<dbReference type="Gene3D" id="3.40.1350.10">
    <property type="match status" value="1"/>
</dbReference>
<comment type="similarity">
    <text evidence="1 2">Belongs to the UPF0102 family.</text>
</comment>
<name>A0A174K699_9BACE</name>
<accession>A0A174K699</accession>
<evidence type="ECO:0000313" key="5">
    <source>
        <dbReference type="EMBL" id="KAA5260157.1"/>
    </source>
</evidence>
<dbReference type="InterPro" id="IPR003509">
    <property type="entry name" value="UPF0102_YraN-like"/>
</dbReference>
<reference evidence="3 6" key="1">
    <citation type="submission" date="2015-09" db="EMBL/GenBank/DDBJ databases">
        <authorList>
            <consortium name="Pathogen Informatics"/>
        </authorList>
    </citation>
    <scope>NUCLEOTIDE SEQUENCE [LARGE SCALE GENOMIC DNA]</scope>
    <source>
        <strain evidence="3 6">2789STDY5608840</strain>
    </source>
</reference>
<gene>
    <name evidence="3" type="ORF">ERS852397_03387</name>
    <name evidence="5" type="ORF">F2Z09_00080</name>
    <name evidence="4" type="ORF">F2Z22_01325</name>
</gene>
<dbReference type="Proteomes" id="UP000095517">
    <property type="component" value="Unassembled WGS sequence"/>
</dbReference>
<dbReference type="GO" id="GO:0003676">
    <property type="term" value="F:nucleic acid binding"/>
    <property type="evidence" value="ECO:0007669"/>
    <property type="project" value="InterPro"/>
</dbReference>
<dbReference type="Proteomes" id="UP000421791">
    <property type="component" value="Unassembled WGS sequence"/>
</dbReference>
<dbReference type="EMBL" id="VWAK01000001">
    <property type="protein sequence ID" value="KAA5233288.1"/>
    <property type="molecule type" value="Genomic_DNA"/>
</dbReference>
<dbReference type="HAMAP" id="MF_00048">
    <property type="entry name" value="UPF0102"/>
    <property type="match status" value="1"/>
</dbReference>
<dbReference type="PANTHER" id="PTHR34039:SF1">
    <property type="entry name" value="UPF0102 PROTEIN YRAN"/>
    <property type="match status" value="1"/>
</dbReference>
<keyword evidence="3" id="KW-0378">Hydrolase</keyword>
<dbReference type="GO" id="GO:0004519">
    <property type="term" value="F:endonuclease activity"/>
    <property type="evidence" value="ECO:0007669"/>
    <property type="project" value="UniProtKB-KW"/>
</dbReference>
<proteinExistence type="inferred from homology"/>
<evidence type="ECO:0000313" key="8">
    <source>
        <dbReference type="Proteomes" id="UP000440198"/>
    </source>
</evidence>
<evidence type="ECO:0000313" key="6">
    <source>
        <dbReference type="Proteomes" id="UP000095517"/>
    </source>
</evidence>